<reference evidence="1 2" key="2">
    <citation type="submission" date="2010-03" db="EMBL/GenBank/DDBJ databases">
        <authorList>
            <person name="Pajon A."/>
        </authorList>
    </citation>
    <scope>NUCLEOTIDE SEQUENCE [LARGE SCALE GENOMIC DNA]</scope>
    <source>
        <strain evidence="1 2">XB1A</strain>
    </source>
</reference>
<protein>
    <submittedName>
        <fullName evidence="1">Uncharacterized protein</fullName>
    </submittedName>
</protein>
<name>D6D001_9BACE</name>
<evidence type="ECO:0000313" key="1">
    <source>
        <dbReference type="EMBL" id="CBK67753.1"/>
    </source>
</evidence>
<dbReference type="HOGENOM" id="CLU_3149880_0_0_10"/>
<reference evidence="1 2" key="1">
    <citation type="submission" date="2010-03" db="EMBL/GenBank/DDBJ databases">
        <title>The genome sequence of Bacteriodes xylanisolvens XB1A.</title>
        <authorList>
            <consortium name="metaHIT consortium -- http://www.metahit.eu/"/>
            <person name="Pajon A."/>
            <person name="Turner K."/>
            <person name="Parkhill J."/>
            <person name="Bernalier A."/>
        </authorList>
    </citation>
    <scope>NUCLEOTIDE SEQUENCE [LARGE SCALE GENOMIC DNA]</scope>
    <source>
        <strain evidence="1 2">XB1A</strain>
    </source>
</reference>
<proteinExistence type="predicted"/>
<accession>D6D001</accession>
<sequence length="48" mass="5746">MTARNEVKTTKELFGELFIIFDNQYFMNEKRHGGYKHSIARKIFSSNF</sequence>
<dbReference type="EMBL" id="FP929033">
    <property type="protein sequence ID" value="CBK67753.1"/>
    <property type="molecule type" value="Genomic_DNA"/>
</dbReference>
<dbReference type="Proteomes" id="UP000008795">
    <property type="component" value="Chromosome"/>
</dbReference>
<gene>
    <name evidence="1" type="ORF">BXY_27130</name>
</gene>
<dbReference type="AlphaFoldDB" id="D6D001"/>
<dbReference type="KEGG" id="bxy:BXY_27130"/>
<organism evidence="1 2">
    <name type="scientific">Bacteroides xylanisolvens XB1A</name>
    <dbReference type="NCBI Taxonomy" id="657309"/>
    <lineage>
        <taxon>Bacteria</taxon>
        <taxon>Pseudomonadati</taxon>
        <taxon>Bacteroidota</taxon>
        <taxon>Bacteroidia</taxon>
        <taxon>Bacteroidales</taxon>
        <taxon>Bacteroidaceae</taxon>
        <taxon>Bacteroides</taxon>
    </lineage>
</organism>
<evidence type="ECO:0000313" key="2">
    <source>
        <dbReference type="Proteomes" id="UP000008795"/>
    </source>
</evidence>